<feature type="domain" description="4Fe-4S ferredoxin-type" evidence="5">
    <location>
        <begin position="1"/>
        <end position="29"/>
    </location>
</feature>
<dbReference type="GO" id="GO:0003677">
    <property type="term" value="F:DNA binding"/>
    <property type="evidence" value="ECO:0007669"/>
    <property type="project" value="InterPro"/>
</dbReference>
<dbReference type="InterPro" id="IPR001387">
    <property type="entry name" value="Cro/C1-type_HTH"/>
</dbReference>
<dbReference type="CDD" id="cd00093">
    <property type="entry name" value="HTH_XRE"/>
    <property type="match status" value="1"/>
</dbReference>
<organism evidence="6 7">
    <name type="scientific">Crocosphaera watsonii WH 8501</name>
    <dbReference type="NCBI Taxonomy" id="165597"/>
    <lineage>
        <taxon>Bacteria</taxon>
        <taxon>Bacillati</taxon>
        <taxon>Cyanobacteriota</taxon>
        <taxon>Cyanophyceae</taxon>
        <taxon>Oscillatoriophycideae</taxon>
        <taxon>Chroococcales</taxon>
        <taxon>Aphanothecaceae</taxon>
        <taxon>Crocosphaera</taxon>
    </lineage>
</organism>
<evidence type="ECO:0000256" key="1">
    <source>
        <dbReference type="ARBA" id="ARBA00022723"/>
    </source>
</evidence>
<evidence type="ECO:0000256" key="3">
    <source>
        <dbReference type="ARBA" id="ARBA00023014"/>
    </source>
</evidence>
<sequence>MSYTISESCPTCNSCRIDCPTDAIQIENGEYWIDQKKCNNCEGYYEEPQCIVQCPISSPSPTQAKKGRYKNVTRIPTSPEIFINGKNTPFASSMIIWEACTVLTCASVLPWEKDREGNLYYERSVKQGQGTIIFRLSDSLDRQISQSVDYLSEPTQLECIDIRAACLHLLFAGYATTLENPWQEKFVISDQQIEQYLGLDKRKDLSKASKLSLIKLLVQQSCQLLATIDWPQQGKVKGFTVPESSIWNLLDIKHHFQEDHLGCQHLIGLTFTLQPGLWAKYFLNKQGYSQRLAFYQYGSLPQFLLSSVMSIWQQHPGAVRMMLWLLFKSKMGRKQCITVPTLMRVAYGQKRIAQADIQREQRKRLIRTFESDLEVLNHYGLKPVFDPVSYPETIQPLWVKLEQLPDDADEALDFWINDGCQEHRLTDSGPRGKWNWLMKARILNFELPPEWEEQLIKFEQKKQRKNQRKTRTKKPPEFSAQQILDARKRKGLSQRALAKEIGKSQSWIRDLENGRFSAKPGDREMLQTVLELY</sequence>
<dbReference type="PROSITE" id="PS00198">
    <property type="entry name" value="4FE4S_FER_1"/>
    <property type="match status" value="1"/>
</dbReference>
<dbReference type="InterPro" id="IPR017900">
    <property type="entry name" value="4Fe4S_Fe_S_CS"/>
</dbReference>
<reference evidence="6" key="2">
    <citation type="submission" date="2005-06" db="EMBL/GenBank/DDBJ databases">
        <title>Sequencing of the draft genome and assembly of Crocosphaera watsonii WH 8501.</title>
        <authorList>
            <consortium name="US DOE Joint Genome Institute (JGI-PGF)"/>
            <person name="Copeland A."/>
            <person name="Lucas S."/>
            <person name="Lapidus A."/>
            <person name="Barry K."/>
            <person name="Detter C."/>
            <person name="Glavina T."/>
            <person name="Hammon N."/>
            <person name="Israni S."/>
            <person name="Pitluck S."/>
            <person name="Richardson P."/>
        </authorList>
    </citation>
    <scope>NUCLEOTIDE SEQUENCE [LARGE SCALE GENOMIC DNA]</scope>
    <source>
        <strain evidence="6">WH 8501</strain>
    </source>
</reference>
<dbReference type="OrthoDB" id="9800445at2"/>
<keyword evidence="2" id="KW-0408">Iron</keyword>
<dbReference type="AlphaFoldDB" id="Q4BYS0"/>
<reference evidence="6" key="1">
    <citation type="submission" date="2004-02" db="EMBL/GenBank/DDBJ databases">
        <authorList>
            <consortium name="DOE Joint Genome Institute"/>
        </authorList>
    </citation>
    <scope>NUCLEOTIDE SEQUENCE [LARGE SCALE GENOMIC DNA]</scope>
    <source>
        <strain evidence="6">WH 8501</strain>
    </source>
</reference>
<keyword evidence="7" id="KW-1185">Reference proteome</keyword>
<dbReference type="KEGG" id="cwa:CwatDRAFT_1598"/>
<dbReference type="Pfam" id="PF01381">
    <property type="entry name" value="HTH_3"/>
    <property type="match status" value="1"/>
</dbReference>
<dbReference type="SUPFAM" id="SSF54862">
    <property type="entry name" value="4Fe-4S ferredoxins"/>
    <property type="match status" value="1"/>
</dbReference>
<dbReference type="GO" id="GO:0046872">
    <property type="term" value="F:metal ion binding"/>
    <property type="evidence" value="ECO:0007669"/>
    <property type="project" value="UniProtKB-KW"/>
</dbReference>
<keyword evidence="3" id="KW-0411">Iron-sulfur</keyword>
<dbReference type="EMBL" id="AADV02000095">
    <property type="protein sequence ID" value="EAM49054.1"/>
    <property type="molecule type" value="Genomic_DNA"/>
</dbReference>
<dbReference type="GO" id="GO:0051536">
    <property type="term" value="F:iron-sulfur cluster binding"/>
    <property type="evidence" value="ECO:0007669"/>
    <property type="project" value="UniProtKB-KW"/>
</dbReference>
<evidence type="ECO:0000259" key="4">
    <source>
        <dbReference type="PROSITE" id="PS50943"/>
    </source>
</evidence>
<evidence type="ECO:0000259" key="5">
    <source>
        <dbReference type="PROSITE" id="PS51379"/>
    </source>
</evidence>
<dbReference type="InterPro" id="IPR010982">
    <property type="entry name" value="Lambda_DNA-bd_dom_sf"/>
</dbReference>
<dbReference type="PROSITE" id="PS50943">
    <property type="entry name" value="HTH_CROC1"/>
    <property type="match status" value="1"/>
</dbReference>
<evidence type="ECO:0000256" key="2">
    <source>
        <dbReference type="ARBA" id="ARBA00023004"/>
    </source>
</evidence>
<dbReference type="RefSeq" id="WP_007307192.1">
    <property type="nucleotide sequence ID" value="NZ_AADV02000095.1"/>
</dbReference>
<comment type="caution">
    <text evidence="6">The sequence shown here is derived from an EMBL/GenBank/DDBJ whole genome shotgun (WGS) entry which is preliminary data.</text>
</comment>
<keyword evidence="1" id="KW-0479">Metal-binding</keyword>
<proteinExistence type="predicted"/>
<gene>
    <name evidence="6" type="ORF">CwatDRAFT_1598</name>
</gene>
<dbReference type="SMART" id="SM00530">
    <property type="entry name" value="HTH_XRE"/>
    <property type="match status" value="1"/>
</dbReference>
<accession>Q4BYS0</accession>
<feature type="domain" description="HTH cro/C1-type" evidence="4">
    <location>
        <begin position="483"/>
        <end position="515"/>
    </location>
</feature>
<dbReference type="Proteomes" id="UP000003922">
    <property type="component" value="Unassembled WGS sequence"/>
</dbReference>
<dbReference type="PROSITE" id="PS51379">
    <property type="entry name" value="4FE4S_FER_2"/>
    <property type="match status" value="1"/>
</dbReference>
<evidence type="ECO:0000313" key="7">
    <source>
        <dbReference type="Proteomes" id="UP000003922"/>
    </source>
</evidence>
<dbReference type="InterPro" id="IPR017896">
    <property type="entry name" value="4Fe4S_Fe-S-bd"/>
</dbReference>
<protein>
    <submittedName>
        <fullName evidence="6">Helix-turn-helix motif:4Fe-4S ferredoxin, iron-sulfur binding</fullName>
    </submittedName>
</protein>
<dbReference type="SUPFAM" id="SSF47413">
    <property type="entry name" value="lambda repressor-like DNA-binding domains"/>
    <property type="match status" value="1"/>
</dbReference>
<name>Q4BYS0_CROWT</name>
<reference evidence="6" key="3">
    <citation type="submission" date="2016-12" db="EMBL/GenBank/DDBJ databases">
        <title>Annotation of the draft genome assembly of Crocosphaera watsonii WH 8501.</title>
        <authorList>
            <consortium name="US DOE Joint Genome Institute (JGI-ORNL)"/>
            <person name="Larimer F."/>
            <person name="Land M."/>
        </authorList>
    </citation>
    <scope>NUCLEOTIDE SEQUENCE</scope>
    <source>
        <strain evidence="6">WH 8501</strain>
    </source>
</reference>
<dbReference type="Gene3D" id="3.30.70.20">
    <property type="match status" value="1"/>
</dbReference>
<evidence type="ECO:0000313" key="6">
    <source>
        <dbReference type="EMBL" id="EAM49054.1"/>
    </source>
</evidence>
<dbReference type="Gene3D" id="1.10.260.40">
    <property type="entry name" value="lambda repressor-like DNA-binding domains"/>
    <property type="match status" value="1"/>
</dbReference>